<feature type="domain" description="Transposase IS4-like" evidence="1">
    <location>
        <begin position="34"/>
        <end position="209"/>
    </location>
</feature>
<dbReference type="Pfam" id="PF01609">
    <property type="entry name" value="DDE_Tnp_1"/>
    <property type="match status" value="1"/>
</dbReference>
<name>A0A133V6T1_9EURY</name>
<dbReference type="InterPro" id="IPR053172">
    <property type="entry name" value="Tn903_transposase"/>
</dbReference>
<dbReference type="SUPFAM" id="SSF53098">
    <property type="entry name" value="Ribonuclease H-like"/>
    <property type="match status" value="1"/>
</dbReference>
<dbReference type="AlphaFoldDB" id="A0A133V6T1"/>
<sequence length="213" mass="24482">MRKLGELLPELKVADYTRLYRRIRDLEIEIPKSSDKIVVAVDSTGVKVTNRGEWMRKTHRGERRGWIKVHIAVDVENKRLLSIEVTDEKTKDSKMFEPLVEDLNLKDCLGDGGYDDKEVFEILEKKGLDPPGIKLRKDAKVGLSPRGQAAKEFQELGYEEWKKKHEYGKRWAVEGFFSAVKRCFGETVRAASPAGMVREAKRKFGLYNLVTKI</sequence>
<dbReference type="GO" id="GO:0003677">
    <property type="term" value="F:DNA binding"/>
    <property type="evidence" value="ECO:0007669"/>
    <property type="project" value="InterPro"/>
</dbReference>
<gene>
    <name evidence="2" type="ORF">AKJ44_01305</name>
</gene>
<protein>
    <recommendedName>
        <fullName evidence="1">Transposase IS4-like domain-containing protein</fullName>
    </recommendedName>
</protein>
<dbReference type="InterPro" id="IPR002559">
    <property type="entry name" value="Transposase_11"/>
</dbReference>
<proteinExistence type="predicted"/>
<reference evidence="2 3" key="1">
    <citation type="journal article" date="2016" name="Sci. Rep.">
        <title>Metabolic traits of an uncultured archaeal lineage -MSBL1- from brine pools of the Red Sea.</title>
        <authorList>
            <person name="Mwirichia R."/>
            <person name="Alam I."/>
            <person name="Rashid M."/>
            <person name="Vinu M."/>
            <person name="Ba-Alawi W."/>
            <person name="Anthony Kamau A."/>
            <person name="Kamanda Ngugi D."/>
            <person name="Goker M."/>
            <person name="Klenk H.P."/>
            <person name="Bajic V."/>
            <person name="Stingl U."/>
        </authorList>
    </citation>
    <scope>NUCLEOTIDE SEQUENCE [LARGE SCALE GENOMIC DNA]</scope>
    <source>
        <strain evidence="2">SCGC-AAA261F17</strain>
    </source>
</reference>
<accession>A0A133V6T1</accession>
<dbReference type="Proteomes" id="UP000070035">
    <property type="component" value="Unassembled WGS sequence"/>
</dbReference>
<keyword evidence="3" id="KW-1185">Reference proteome</keyword>
<dbReference type="NCBIfam" id="NF033579">
    <property type="entry name" value="transpos_IS5_2"/>
    <property type="match status" value="1"/>
</dbReference>
<evidence type="ECO:0000313" key="2">
    <source>
        <dbReference type="EMBL" id="KXB02149.1"/>
    </source>
</evidence>
<evidence type="ECO:0000313" key="3">
    <source>
        <dbReference type="Proteomes" id="UP000070035"/>
    </source>
</evidence>
<dbReference type="InterPro" id="IPR053520">
    <property type="entry name" value="Transposase_Tn903"/>
</dbReference>
<dbReference type="GO" id="GO:0004803">
    <property type="term" value="F:transposase activity"/>
    <property type="evidence" value="ECO:0007669"/>
    <property type="project" value="InterPro"/>
</dbReference>
<dbReference type="EMBL" id="LHXY01000011">
    <property type="protein sequence ID" value="KXB02149.1"/>
    <property type="molecule type" value="Genomic_DNA"/>
</dbReference>
<organism evidence="2 3">
    <name type="scientific">candidate division MSBL1 archaeon SCGC-AAA261F17</name>
    <dbReference type="NCBI Taxonomy" id="1698274"/>
    <lineage>
        <taxon>Archaea</taxon>
        <taxon>Methanobacteriati</taxon>
        <taxon>Methanobacteriota</taxon>
        <taxon>candidate division MSBL1</taxon>
    </lineage>
</organism>
<comment type="caution">
    <text evidence="2">The sequence shown here is derived from an EMBL/GenBank/DDBJ whole genome shotgun (WGS) entry which is preliminary data.</text>
</comment>
<dbReference type="GO" id="GO:0006313">
    <property type="term" value="P:DNA transposition"/>
    <property type="evidence" value="ECO:0007669"/>
    <property type="project" value="InterPro"/>
</dbReference>
<dbReference type="PANTHER" id="PTHR34631">
    <property type="match status" value="1"/>
</dbReference>
<dbReference type="PANTHER" id="PTHR34631:SF3">
    <property type="entry name" value="ISSOD12 TRANSPOSASE TNPA_ISSOD12"/>
    <property type="match status" value="1"/>
</dbReference>
<evidence type="ECO:0000259" key="1">
    <source>
        <dbReference type="Pfam" id="PF01609"/>
    </source>
</evidence>
<dbReference type="InterPro" id="IPR012337">
    <property type="entry name" value="RNaseH-like_sf"/>
</dbReference>